<dbReference type="InterPro" id="IPR003593">
    <property type="entry name" value="AAA+_ATPase"/>
</dbReference>
<dbReference type="PROSITE" id="PS50893">
    <property type="entry name" value="ABC_TRANSPORTER_2"/>
    <property type="match status" value="1"/>
</dbReference>
<sequence>MGRTDQRPDQTAPPRDGAVMRVERLDVQYRTPAGPVRAVQDATFDLLRGETLAIVGESGCGKTTLALALVGLLPRSAAVTGGRVRYRVDGTSIELPGAGEDGVRALRWRVAAMVFQSALNAFNPLLRIRDHFLETAAAHGIRSRREVLRRAGELLELVQLEPSRVLQAYPHELSGGMRQRALLALALLLDPHILILDEPATALDILTQRNIIGLLRSLKQRLGLTLLLISHDLALAAELADRIMTMYAGRIVEVGPVHAVFATPLHPYTQALLQSLPVLRGELRDLRVLAGAPPSLSRLPPGCAFAPRCSMARPECRTVVPMLHEPAPGHMSACHFTEQLLEAASHGA</sequence>
<evidence type="ECO:0000259" key="4">
    <source>
        <dbReference type="PROSITE" id="PS50893"/>
    </source>
</evidence>
<accession>A0ABZ1BTW7</accession>
<dbReference type="SUPFAM" id="SSF52540">
    <property type="entry name" value="P-loop containing nucleoside triphosphate hydrolases"/>
    <property type="match status" value="1"/>
</dbReference>
<protein>
    <submittedName>
        <fullName evidence="5">ABC transporter ATP-binding protein</fullName>
    </submittedName>
</protein>
<dbReference type="EMBL" id="CP141615">
    <property type="protein sequence ID" value="WRP16272.1"/>
    <property type="molecule type" value="Genomic_DNA"/>
</dbReference>
<keyword evidence="6" id="KW-1185">Reference proteome</keyword>
<reference evidence="5 6" key="1">
    <citation type="journal article" date="2024" name="Front. Microbiol.">
        <title>Novel thermophilic genera Geochorda gen. nov. and Carboxydochorda gen. nov. from the deep terrestrial subsurface reveal the ecophysiological diversity in the class Limnochordia.</title>
        <authorList>
            <person name="Karnachuk O.V."/>
            <person name="Lukina A.P."/>
            <person name="Avakyan M.R."/>
            <person name="Kadnikov V.V."/>
            <person name="Begmatov S."/>
            <person name="Beletsky A.V."/>
            <person name="Vlasova K.G."/>
            <person name="Novikov A.A."/>
            <person name="Shcherbakova V.A."/>
            <person name="Mardanov A.V."/>
            <person name="Ravin N.V."/>
        </authorList>
    </citation>
    <scope>NUCLEOTIDE SEQUENCE [LARGE SCALE GENOMIC DNA]</scope>
    <source>
        <strain evidence="5 6">L945</strain>
    </source>
</reference>
<dbReference type="InterPro" id="IPR017871">
    <property type="entry name" value="ABC_transporter-like_CS"/>
</dbReference>
<organism evidence="5 6">
    <name type="scientific">Carboxydichorda subterranea</name>
    <dbReference type="NCBI Taxonomy" id="3109565"/>
    <lineage>
        <taxon>Bacteria</taxon>
        <taxon>Bacillati</taxon>
        <taxon>Bacillota</taxon>
        <taxon>Limnochordia</taxon>
        <taxon>Limnochordales</taxon>
        <taxon>Geochordaceae</taxon>
        <taxon>Carboxydichorda</taxon>
    </lineage>
</organism>
<dbReference type="SMART" id="SM00382">
    <property type="entry name" value="AAA"/>
    <property type="match status" value="1"/>
</dbReference>
<dbReference type="NCBIfam" id="TIGR01727">
    <property type="entry name" value="oligo_HPY"/>
    <property type="match status" value="1"/>
</dbReference>
<name>A0ABZ1BTW7_9FIRM</name>
<dbReference type="Proteomes" id="UP001332192">
    <property type="component" value="Chromosome"/>
</dbReference>
<evidence type="ECO:0000256" key="3">
    <source>
        <dbReference type="ARBA" id="ARBA00022840"/>
    </source>
</evidence>
<dbReference type="GO" id="GO:0005524">
    <property type="term" value="F:ATP binding"/>
    <property type="evidence" value="ECO:0007669"/>
    <property type="project" value="UniProtKB-KW"/>
</dbReference>
<dbReference type="InterPro" id="IPR003439">
    <property type="entry name" value="ABC_transporter-like_ATP-bd"/>
</dbReference>
<dbReference type="Gene3D" id="3.40.50.300">
    <property type="entry name" value="P-loop containing nucleotide triphosphate hydrolases"/>
    <property type="match status" value="1"/>
</dbReference>
<feature type="domain" description="ABC transporter" evidence="4">
    <location>
        <begin position="22"/>
        <end position="273"/>
    </location>
</feature>
<dbReference type="PROSITE" id="PS00211">
    <property type="entry name" value="ABC_TRANSPORTER_1"/>
    <property type="match status" value="1"/>
</dbReference>
<gene>
    <name evidence="5" type="ORF">U7230_09175</name>
</gene>
<evidence type="ECO:0000256" key="2">
    <source>
        <dbReference type="ARBA" id="ARBA00022741"/>
    </source>
</evidence>
<dbReference type="Pfam" id="PF00005">
    <property type="entry name" value="ABC_tran"/>
    <property type="match status" value="1"/>
</dbReference>
<dbReference type="CDD" id="cd03257">
    <property type="entry name" value="ABC_NikE_OppD_transporters"/>
    <property type="match status" value="1"/>
</dbReference>
<evidence type="ECO:0000256" key="1">
    <source>
        <dbReference type="ARBA" id="ARBA00022448"/>
    </source>
</evidence>
<dbReference type="PANTHER" id="PTHR43067">
    <property type="entry name" value="OLIGOPEPTIDE/DIPEPTIDE ABC TRANSPORTER, ATPASE SUBUNIT"/>
    <property type="match status" value="1"/>
</dbReference>
<evidence type="ECO:0000313" key="6">
    <source>
        <dbReference type="Proteomes" id="UP001332192"/>
    </source>
</evidence>
<proteinExistence type="predicted"/>
<dbReference type="InterPro" id="IPR027417">
    <property type="entry name" value="P-loop_NTPase"/>
</dbReference>
<dbReference type="Pfam" id="PF08352">
    <property type="entry name" value="oligo_HPY"/>
    <property type="match status" value="1"/>
</dbReference>
<dbReference type="RefSeq" id="WP_324715544.1">
    <property type="nucleotide sequence ID" value="NZ_CP141615.1"/>
</dbReference>
<dbReference type="PANTHER" id="PTHR43067:SF3">
    <property type="entry name" value="MALTOSE ABC TRANSPORTER, ATP-BINDING PROTEIN"/>
    <property type="match status" value="1"/>
</dbReference>
<evidence type="ECO:0000313" key="5">
    <source>
        <dbReference type="EMBL" id="WRP16272.1"/>
    </source>
</evidence>
<keyword evidence="3 5" id="KW-0067">ATP-binding</keyword>
<keyword evidence="1" id="KW-0813">Transport</keyword>
<dbReference type="InterPro" id="IPR013563">
    <property type="entry name" value="Oligopep_ABC_C"/>
</dbReference>
<keyword evidence="2" id="KW-0547">Nucleotide-binding</keyword>